<evidence type="ECO:0000256" key="2">
    <source>
        <dbReference type="ARBA" id="ARBA00022692"/>
    </source>
</evidence>
<comment type="caution">
    <text evidence="7">The sequence shown here is derived from an EMBL/GenBank/DDBJ whole genome shotgun (WGS) entry which is preliminary data.</text>
</comment>
<reference evidence="7 8" key="2">
    <citation type="submission" date="2018-03" db="EMBL/GenBank/DDBJ databases">
        <authorList>
            <person name="Keele B.F."/>
        </authorList>
    </citation>
    <scope>NUCLEOTIDE SEQUENCE [LARGE SCALE GENOMIC DNA]</scope>
    <source>
        <strain evidence="7 8">CCALA 016</strain>
    </source>
</reference>
<keyword evidence="3 5" id="KW-1133">Transmembrane helix</keyword>
<comment type="subcellular location">
    <subcellularLocation>
        <location evidence="1">Endomembrane system</location>
        <topology evidence="1">Multi-pass membrane protein</topology>
    </subcellularLocation>
</comment>
<feature type="transmembrane region" description="Helical" evidence="5">
    <location>
        <begin position="21"/>
        <end position="40"/>
    </location>
</feature>
<dbReference type="RefSeq" id="WP_106456988.1">
    <property type="nucleotide sequence ID" value="NZ_PXOH01000010.1"/>
</dbReference>
<feature type="domain" description="DUF1232" evidence="6">
    <location>
        <begin position="23"/>
        <end position="58"/>
    </location>
</feature>
<protein>
    <recommendedName>
        <fullName evidence="6">DUF1232 domain-containing protein</fullName>
    </recommendedName>
</protein>
<reference evidence="7 8" key="1">
    <citation type="submission" date="2018-03" db="EMBL/GenBank/DDBJ databases">
        <title>The ancient ancestry and fast evolution of plastids.</title>
        <authorList>
            <person name="Moore K.R."/>
            <person name="Magnabosco C."/>
            <person name="Momper L."/>
            <person name="Gold D.A."/>
            <person name="Bosak T."/>
            <person name="Fournier G.P."/>
        </authorList>
    </citation>
    <scope>NUCLEOTIDE SEQUENCE [LARGE SCALE GENOMIC DNA]</scope>
    <source>
        <strain evidence="7 8">CCALA 016</strain>
    </source>
</reference>
<name>A0A2T1LY35_9CHRO</name>
<sequence length="94" mass="10688">MNNIAQSFYNWYKETIRNPKYRWLLIGASILYLISPIDLAPDFIPIIGWIDDGIIVTLLVTEVSALLTQKLQAKTKTPVNEQPVEVEIKSETIA</sequence>
<dbReference type="AlphaFoldDB" id="A0A2T1LY35"/>
<dbReference type="InterPro" id="IPR010652">
    <property type="entry name" value="DUF1232"/>
</dbReference>
<keyword evidence="2 5" id="KW-0812">Transmembrane</keyword>
<accession>A0A2T1LY35</accession>
<dbReference type="GO" id="GO:0012505">
    <property type="term" value="C:endomembrane system"/>
    <property type="evidence" value="ECO:0007669"/>
    <property type="project" value="UniProtKB-SubCell"/>
</dbReference>
<evidence type="ECO:0000256" key="3">
    <source>
        <dbReference type="ARBA" id="ARBA00022989"/>
    </source>
</evidence>
<feature type="transmembrane region" description="Helical" evidence="5">
    <location>
        <begin position="46"/>
        <end position="67"/>
    </location>
</feature>
<dbReference type="EMBL" id="PXOH01000010">
    <property type="protein sequence ID" value="PSF37300.1"/>
    <property type="molecule type" value="Genomic_DNA"/>
</dbReference>
<evidence type="ECO:0000259" key="6">
    <source>
        <dbReference type="Pfam" id="PF06803"/>
    </source>
</evidence>
<proteinExistence type="predicted"/>
<evidence type="ECO:0000313" key="7">
    <source>
        <dbReference type="EMBL" id="PSF37300.1"/>
    </source>
</evidence>
<evidence type="ECO:0000313" key="8">
    <source>
        <dbReference type="Proteomes" id="UP000239001"/>
    </source>
</evidence>
<evidence type="ECO:0000256" key="5">
    <source>
        <dbReference type="SAM" id="Phobius"/>
    </source>
</evidence>
<dbReference type="Proteomes" id="UP000239001">
    <property type="component" value="Unassembled WGS sequence"/>
</dbReference>
<evidence type="ECO:0000256" key="1">
    <source>
        <dbReference type="ARBA" id="ARBA00004127"/>
    </source>
</evidence>
<dbReference type="OrthoDB" id="573033at2"/>
<keyword evidence="4 5" id="KW-0472">Membrane</keyword>
<evidence type="ECO:0000256" key="4">
    <source>
        <dbReference type="ARBA" id="ARBA00023136"/>
    </source>
</evidence>
<keyword evidence="8" id="KW-1185">Reference proteome</keyword>
<dbReference type="Pfam" id="PF06803">
    <property type="entry name" value="DUF1232"/>
    <property type="match status" value="1"/>
</dbReference>
<organism evidence="7 8">
    <name type="scientific">Aphanothece hegewaldii CCALA 016</name>
    <dbReference type="NCBI Taxonomy" id="2107694"/>
    <lineage>
        <taxon>Bacteria</taxon>
        <taxon>Bacillati</taxon>
        <taxon>Cyanobacteriota</taxon>
        <taxon>Cyanophyceae</taxon>
        <taxon>Oscillatoriophycideae</taxon>
        <taxon>Chroococcales</taxon>
        <taxon>Aphanothecaceae</taxon>
        <taxon>Aphanothece</taxon>
    </lineage>
</organism>
<gene>
    <name evidence="7" type="ORF">C7H19_11320</name>
</gene>